<dbReference type="Gene3D" id="3.90.1200.10">
    <property type="match status" value="1"/>
</dbReference>
<reference evidence="2 3" key="1">
    <citation type="submission" date="2014-06" db="EMBL/GenBank/DDBJ databases">
        <authorList>
            <consortium name="DOE Joint Genome Institute"/>
            <person name="Kuo A."/>
            <person name="Kohler A."/>
            <person name="Nagy L.G."/>
            <person name="Floudas D."/>
            <person name="Copeland A."/>
            <person name="Barry K.W."/>
            <person name="Cichocki N."/>
            <person name="Veneault-Fourrey C."/>
            <person name="LaButti K."/>
            <person name="Lindquist E.A."/>
            <person name="Lipzen A."/>
            <person name="Lundell T."/>
            <person name="Morin E."/>
            <person name="Murat C."/>
            <person name="Sun H."/>
            <person name="Tunlid A."/>
            <person name="Henrissat B."/>
            <person name="Grigoriev I.V."/>
            <person name="Hibbett D.S."/>
            <person name="Martin F."/>
            <person name="Nordberg H.P."/>
            <person name="Cantor M.N."/>
            <person name="Hua S.X."/>
        </authorList>
    </citation>
    <scope>NUCLEOTIDE SEQUENCE [LARGE SCALE GENOMIC DNA]</scope>
    <source>
        <strain evidence="2 3">ATCC 200175</strain>
    </source>
</reference>
<accession>A0A0C9T180</accession>
<gene>
    <name evidence="2" type="ORF">PAXINDRAFT_21454</name>
</gene>
<dbReference type="EMBL" id="KN821103">
    <property type="protein sequence ID" value="KIJ05268.1"/>
    <property type="molecule type" value="Genomic_DNA"/>
</dbReference>
<dbReference type="PANTHER" id="PTHR21310">
    <property type="entry name" value="AMINOGLYCOSIDE PHOSPHOTRANSFERASE-RELATED-RELATED"/>
    <property type="match status" value="1"/>
</dbReference>
<feature type="domain" description="Aminoglycoside phosphotransferase" evidence="1">
    <location>
        <begin position="63"/>
        <end position="233"/>
    </location>
</feature>
<dbReference type="AlphaFoldDB" id="A0A0C9T180"/>
<dbReference type="PANTHER" id="PTHR21310:SF39">
    <property type="entry name" value="AMINOGLYCOSIDE PHOSPHOTRANSFERASE DOMAIN-CONTAINING PROTEIN"/>
    <property type="match status" value="1"/>
</dbReference>
<dbReference type="InterPro" id="IPR051678">
    <property type="entry name" value="AGP_Transferase"/>
</dbReference>
<proteinExistence type="predicted"/>
<keyword evidence="3" id="KW-1185">Reference proteome</keyword>
<dbReference type="InterPro" id="IPR002575">
    <property type="entry name" value="Aminoglycoside_PTrfase"/>
</dbReference>
<evidence type="ECO:0000259" key="1">
    <source>
        <dbReference type="Pfam" id="PF01636"/>
    </source>
</evidence>
<organism evidence="2 3">
    <name type="scientific">Paxillus involutus ATCC 200175</name>
    <dbReference type="NCBI Taxonomy" id="664439"/>
    <lineage>
        <taxon>Eukaryota</taxon>
        <taxon>Fungi</taxon>
        <taxon>Dikarya</taxon>
        <taxon>Basidiomycota</taxon>
        <taxon>Agaricomycotina</taxon>
        <taxon>Agaricomycetes</taxon>
        <taxon>Agaricomycetidae</taxon>
        <taxon>Boletales</taxon>
        <taxon>Paxilineae</taxon>
        <taxon>Paxillaceae</taxon>
        <taxon>Paxillus</taxon>
    </lineage>
</organism>
<dbReference type="SUPFAM" id="SSF56112">
    <property type="entry name" value="Protein kinase-like (PK-like)"/>
    <property type="match status" value="1"/>
</dbReference>
<dbReference type="InterPro" id="IPR011009">
    <property type="entry name" value="Kinase-like_dom_sf"/>
</dbReference>
<dbReference type="OrthoDB" id="4177236at2759"/>
<protein>
    <recommendedName>
        <fullName evidence="1">Aminoglycoside phosphotransferase domain-containing protein</fullName>
    </recommendedName>
</protein>
<dbReference type="HOGENOM" id="CLU_021768_2_0_1"/>
<name>A0A0C9T180_PAXIN</name>
<evidence type="ECO:0000313" key="3">
    <source>
        <dbReference type="Proteomes" id="UP000053647"/>
    </source>
</evidence>
<sequence length="270" mass="31426">MESPPFSPEELPDLVHARRQPSDPHWLRVYKVSPDTVAKAHISSDEAIMEALNLSMIGTMTTIPVPKLRQVVRHPRGTYLVMEYIDEETLDTAWGRLTLFSKLRIAWTLRGYVKQLRHLRRTVPGTLNGTPSWESEYLFTGFGAGPFASYDDFTAWYNHKLDVSKRMKKAPVDAPRFDTSWPVVFTHMDLCPRNILLAHDGTLYVLDWGRSGFYPAWFEYVTMISDQHFKSRWWDLLTPWISHAVFPSTRKRIREYSRNVRWALIVGSLL</sequence>
<reference evidence="3" key="2">
    <citation type="submission" date="2015-01" db="EMBL/GenBank/DDBJ databases">
        <title>Evolutionary Origins and Diversification of the Mycorrhizal Mutualists.</title>
        <authorList>
            <consortium name="DOE Joint Genome Institute"/>
            <consortium name="Mycorrhizal Genomics Consortium"/>
            <person name="Kohler A."/>
            <person name="Kuo A."/>
            <person name="Nagy L.G."/>
            <person name="Floudas D."/>
            <person name="Copeland A."/>
            <person name="Barry K.W."/>
            <person name="Cichocki N."/>
            <person name="Veneault-Fourrey C."/>
            <person name="LaButti K."/>
            <person name="Lindquist E.A."/>
            <person name="Lipzen A."/>
            <person name="Lundell T."/>
            <person name="Morin E."/>
            <person name="Murat C."/>
            <person name="Riley R."/>
            <person name="Ohm R."/>
            <person name="Sun H."/>
            <person name="Tunlid A."/>
            <person name="Henrissat B."/>
            <person name="Grigoriev I.V."/>
            <person name="Hibbett D.S."/>
            <person name="Martin F."/>
        </authorList>
    </citation>
    <scope>NUCLEOTIDE SEQUENCE [LARGE SCALE GENOMIC DNA]</scope>
    <source>
        <strain evidence="3">ATCC 200175</strain>
    </source>
</reference>
<dbReference type="Pfam" id="PF01636">
    <property type="entry name" value="APH"/>
    <property type="match status" value="1"/>
</dbReference>
<dbReference type="Proteomes" id="UP000053647">
    <property type="component" value="Unassembled WGS sequence"/>
</dbReference>
<evidence type="ECO:0000313" key="2">
    <source>
        <dbReference type="EMBL" id="KIJ05268.1"/>
    </source>
</evidence>